<dbReference type="SUPFAM" id="SSF51735">
    <property type="entry name" value="NAD(P)-binding Rossmann-fold domains"/>
    <property type="match status" value="1"/>
</dbReference>
<dbReference type="InterPro" id="IPR001509">
    <property type="entry name" value="Epimerase_deHydtase"/>
</dbReference>
<evidence type="ECO:0000259" key="2">
    <source>
        <dbReference type="Pfam" id="PF01370"/>
    </source>
</evidence>
<name>A0A6J5M8P3_9CAUD</name>
<dbReference type="InterPro" id="IPR036291">
    <property type="entry name" value="NAD(P)-bd_dom_sf"/>
</dbReference>
<reference evidence="3" key="1">
    <citation type="submission" date="2020-04" db="EMBL/GenBank/DDBJ databases">
        <authorList>
            <person name="Chiriac C."/>
            <person name="Salcher M."/>
            <person name="Ghai R."/>
            <person name="Kavagutti S V."/>
        </authorList>
    </citation>
    <scope>NUCLEOTIDE SEQUENCE</scope>
</reference>
<organism evidence="3">
    <name type="scientific">uncultured Caudovirales phage</name>
    <dbReference type="NCBI Taxonomy" id="2100421"/>
    <lineage>
        <taxon>Viruses</taxon>
        <taxon>Duplodnaviria</taxon>
        <taxon>Heunggongvirae</taxon>
        <taxon>Uroviricota</taxon>
        <taxon>Caudoviricetes</taxon>
        <taxon>Peduoviridae</taxon>
        <taxon>Maltschvirus</taxon>
        <taxon>Maltschvirus maltsch</taxon>
    </lineage>
</organism>
<dbReference type="Gene3D" id="3.90.25.10">
    <property type="entry name" value="UDP-galactose 4-epimerase, domain 1"/>
    <property type="match status" value="1"/>
</dbReference>
<sequence length="300" mass="33767">MRIVVTGGAGFIGSSFINHMKTNHDCDILCVDSLTYASNADNIHYAVEFLQKDICEVTVDDLGQYDYLVNFAAETHVDNSIANGRPFLRSNVEGVFNLLECAKQNSNLKKFVQISTDEVYGDMEDDARIATEDSPIHPSSYYSATKAAGDMLVVSANRTFGVPYLITRTCNNFGLHQHPEKFLPKVRKCILEGTGIPVYGDGQQSRQWIHVDDNVQVVADLMLDSEVINTVRNITSGIEYRNIDVVKMVSSFLGRNVLVDYVPDRLGHDRVYRLKSHYPQKAELQYIDLKHYLQEVCSTI</sequence>
<dbReference type="EMBL" id="LR796421">
    <property type="protein sequence ID" value="CAB4143034.1"/>
    <property type="molecule type" value="Genomic_DNA"/>
</dbReference>
<accession>A0A6J5M8P3</accession>
<feature type="domain" description="NAD-dependent epimerase/dehydratase" evidence="2">
    <location>
        <begin position="3"/>
        <end position="222"/>
    </location>
</feature>
<comment type="similarity">
    <text evidence="1">Belongs to the NAD(P)-dependent epimerase/dehydratase family.</text>
</comment>
<proteinExistence type="inferred from homology"/>
<dbReference type="Gene3D" id="3.40.50.720">
    <property type="entry name" value="NAD(P)-binding Rossmann-like Domain"/>
    <property type="match status" value="1"/>
</dbReference>
<dbReference type="PANTHER" id="PTHR43000">
    <property type="entry name" value="DTDP-D-GLUCOSE 4,6-DEHYDRATASE-RELATED"/>
    <property type="match status" value="1"/>
</dbReference>
<evidence type="ECO:0000313" key="3">
    <source>
        <dbReference type="EMBL" id="CAB4143034.1"/>
    </source>
</evidence>
<protein>
    <submittedName>
        <fullName evidence="3">RfbB dTDP-D-glucose 4,6-dehydratase</fullName>
    </submittedName>
</protein>
<gene>
    <name evidence="3" type="ORF">UFOVP450_58</name>
</gene>
<evidence type="ECO:0000256" key="1">
    <source>
        <dbReference type="ARBA" id="ARBA00007637"/>
    </source>
</evidence>
<dbReference type="Pfam" id="PF01370">
    <property type="entry name" value="Epimerase"/>
    <property type="match status" value="1"/>
</dbReference>